<protein>
    <recommendedName>
        <fullName evidence="3">DUF805 domain-containing protein</fullName>
    </recommendedName>
</protein>
<gene>
    <name evidence="2" type="ordered locus">DvMF_2197</name>
</gene>
<keyword evidence="1" id="KW-0472">Membrane</keyword>
<evidence type="ECO:0000256" key="1">
    <source>
        <dbReference type="SAM" id="Phobius"/>
    </source>
</evidence>
<dbReference type="PANTHER" id="PTHR34980">
    <property type="entry name" value="INNER MEMBRANE PROTEIN-RELATED-RELATED"/>
    <property type="match status" value="1"/>
</dbReference>
<feature type="transmembrane region" description="Helical" evidence="1">
    <location>
        <begin position="264"/>
        <end position="281"/>
    </location>
</feature>
<sequence length="346" mass="39462">MAVLFSLCALCLLIWLVFFRKRAASDQEIMSVVVALRARLLPLTETEGDTASNLVHHDLSRYRSGTVALAQPLPPLDILDFFDQTGTIDLARDALRDMHMGKLLNLLLFYALARGRIKGVRAFGKDRALFDLLARHGLLTPDNHTLIHDKVIRTAVFSFFHPRGDRRYLIPWIAQHHAEDFHQALNLRNAEVLAAIIERFDARPLLPMDEFERKEARRTYDWRILYNLPPERLRNGKPTGFWLLALEPLRLFNMGHGRARRKEYWGFTLITILCSVATGVADALLQLHMSSFISILWLVPGIGVGFRRMHDIGRSEFWVLVPVVNLIMACIPGLPEANMYGPNPKA</sequence>
<accession>B8DQM1</accession>
<dbReference type="InterPro" id="IPR008523">
    <property type="entry name" value="DUF805"/>
</dbReference>
<proteinExistence type="predicted"/>
<keyword evidence="1" id="KW-1133">Transmembrane helix</keyword>
<dbReference type="AlphaFoldDB" id="B8DQM1"/>
<dbReference type="KEGG" id="dvm:DvMF_2197"/>
<organism evidence="2">
    <name type="scientific">Nitratidesulfovibrio vulgaris (strain DSM 19637 / Miyazaki F)</name>
    <name type="common">Desulfovibrio vulgaris</name>
    <dbReference type="NCBI Taxonomy" id="883"/>
    <lineage>
        <taxon>Bacteria</taxon>
        <taxon>Pseudomonadati</taxon>
        <taxon>Thermodesulfobacteriota</taxon>
        <taxon>Desulfovibrionia</taxon>
        <taxon>Desulfovibrionales</taxon>
        <taxon>Desulfovibrionaceae</taxon>
        <taxon>Nitratidesulfovibrio</taxon>
    </lineage>
</organism>
<dbReference type="EMBL" id="CP001197">
    <property type="protein sequence ID" value="ACL09140.1"/>
    <property type="molecule type" value="Genomic_DNA"/>
</dbReference>
<evidence type="ECO:0008006" key="3">
    <source>
        <dbReference type="Google" id="ProtNLM"/>
    </source>
</evidence>
<reference evidence="2" key="1">
    <citation type="submission" date="2008-10" db="EMBL/GenBank/DDBJ databases">
        <title>Complete sequence of Desulfovibrio vulgaris str. 'Miyazaki F'.</title>
        <authorList>
            <person name="Lucas S."/>
            <person name="Copeland A."/>
            <person name="Lapidus A."/>
            <person name="Glavina del Rio T."/>
            <person name="Dalin E."/>
            <person name="Tice H."/>
            <person name="Bruce D."/>
            <person name="Goodwin L."/>
            <person name="Pitluck S."/>
            <person name="Sims D."/>
            <person name="Brettin T."/>
            <person name="Detter J.C."/>
            <person name="Han C."/>
            <person name="Larimer F."/>
            <person name="Land M."/>
            <person name="Hauser L."/>
            <person name="Kyrpides N."/>
            <person name="Mikhailova N."/>
            <person name="Hazen T.C."/>
            <person name="Richardson P."/>
        </authorList>
    </citation>
    <scope>NUCLEOTIDE SEQUENCE</scope>
    <source>
        <strain evidence="2">Miyazaki F</strain>
    </source>
</reference>
<dbReference type="Pfam" id="PF05656">
    <property type="entry name" value="DUF805"/>
    <property type="match status" value="1"/>
</dbReference>
<dbReference type="OrthoDB" id="9812349at2"/>
<dbReference type="HOGENOM" id="CLU_801075_0_0_7"/>
<keyword evidence="1" id="KW-0812">Transmembrane</keyword>
<feature type="transmembrane region" description="Helical" evidence="1">
    <location>
        <begin position="287"/>
        <end position="305"/>
    </location>
</feature>
<dbReference type="GO" id="GO:0005886">
    <property type="term" value="C:plasma membrane"/>
    <property type="evidence" value="ECO:0007669"/>
    <property type="project" value="TreeGrafter"/>
</dbReference>
<dbReference type="eggNOG" id="COG3152">
    <property type="taxonomic scope" value="Bacteria"/>
</dbReference>
<name>B8DQM1_NITV9</name>
<evidence type="ECO:0000313" key="2">
    <source>
        <dbReference type="EMBL" id="ACL09140.1"/>
    </source>
</evidence>
<feature type="transmembrane region" description="Helical" evidence="1">
    <location>
        <begin position="317"/>
        <end position="335"/>
    </location>
</feature>
<dbReference type="PANTHER" id="PTHR34980:SF2">
    <property type="entry name" value="INNER MEMBRANE PROTEIN YHAH-RELATED"/>
    <property type="match status" value="1"/>
</dbReference>